<feature type="region of interest" description="Disordered" evidence="1">
    <location>
        <begin position="1"/>
        <end position="20"/>
    </location>
</feature>
<feature type="region of interest" description="Disordered" evidence="1">
    <location>
        <begin position="63"/>
        <end position="87"/>
    </location>
</feature>
<comment type="caution">
    <text evidence="2">The sequence shown here is derived from an EMBL/GenBank/DDBJ whole genome shotgun (WGS) entry which is preliminary data.</text>
</comment>
<dbReference type="Proteomes" id="UP001144280">
    <property type="component" value="Unassembled WGS sequence"/>
</dbReference>
<evidence type="ECO:0000313" key="2">
    <source>
        <dbReference type="EMBL" id="GLI00554.1"/>
    </source>
</evidence>
<protein>
    <recommendedName>
        <fullName evidence="4">DUF1918 domain-containing protein</fullName>
    </recommendedName>
</protein>
<dbReference type="EMBL" id="BSDI01000033">
    <property type="protein sequence ID" value="GLI00554.1"/>
    <property type="molecule type" value="Genomic_DNA"/>
</dbReference>
<proteinExistence type="predicted"/>
<evidence type="ECO:0008006" key="4">
    <source>
        <dbReference type="Google" id="ProtNLM"/>
    </source>
</evidence>
<dbReference type="RefSeq" id="WP_281900956.1">
    <property type="nucleotide sequence ID" value="NZ_BSDI01000033.1"/>
</dbReference>
<name>A0ABQ5R169_9ACTN</name>
<evidence type="ECO:0000256" key="1">
    <source>
        <dbReference type="SAM" id="MobiDB-lite"/>
    </source>
</evidence>
<organism evidence="2 3">
    <name type="scientific">Phytohabitans aurantiacus</name>
    <dbReference type="NCBI Taxonomy" id="3016789"/>
    <lineage>
        <taxon>Bacteria</taxon>
        <taxon>Bacillati</taxon>
        <taxon>Actinomycetota</taxon>
        <taxon>Actinomycetes</taxon>
        <taxon>Micromonosporales</taxon>
        <taxon>Micromonosporaceae</taxon>
    </lineage>
</organism>
<sequence>MTNSSEVVLVGGPRDGDVVEAGDPGLLEVEAGGMVHRYIPTRQTRPVGNADLPAYNYDGMVNPAGAQDGVEDAEKRMASPLAEEETP</sequence>
<evidence type="ECO:0000313" key="3">
    <source>
        <dbReference type="Proteomes" id="UP001144280"/>
    </source>
</evidence>
<keyword evidence="3" id="KW-1185">Reference proteome</keyword>
<accession>A0ABQ5R169</accession>
<gene>
    <name evidence="2" type="ORF">Pa4123_58300</name>
</gene>
<reference evidence="2" key="1">
    <citation type="submission" date="2022-12" db="EMBL/GenBank/DDBJ databases">
        <title>New Phytohabitans aurantiacus sp. RD004123 nov., an actinomycete isolated from soil.</title>
        <authorList>
            <person name="Triningsih D.W."/>
            <person name="Harunari E."/>
            <person name="Igarashi Y."/>
        </authorList>
    </citation>
    <scope>NUCLEOTIDE SEQUENCE</scope>
    <source>
        <strain evidence="2">RD004123</strain>
    </source>
</reference>